<accession>A0A0G4FS52</accession>
<feature type="region of interest" description="Disordered" evidence="1">
    <location>
        <begin position="1"/>
        <end position="83"/>
    </location>
</feature>
<dbReference type="SMART" id="SM00478">
    <property type="entry name" value="ENDO3c"/>
    <property type="match status" value="1"/>
</dbReference>
<dbReference type="AlphaFoldDB" id="A0A0G4FS52"/>
<evidence type="ECO:0000259" key="2">
    <source>
        <dbReference type="SMART" id="SM00478"/>
    </source>
</evidence>
<sequence length="370" mass="40069">MDLRRSGRSGARQAKSEEQDSKKIGVKREHDDSSGLHGHKRVRKHENAVKSEDEKALVQVKEGAGRDETEAVSADEDEGSGQLVAAEPYPNLRRPSADECYAVGRALRDLHGGDRVKGRDCSVMDMLVRVMLSQNTTDKLSKQTFQSLKAAFPTWRSVLDAPAADVEATIQKGGLAHTKVKRIQAILQSVVDGGHVVAGEPSLEHLRGVPDEQVKQALLRYNGVGPKTVACVMMFGLGRSEFPVDTHVLHIAQRLHWVPQSATRVQAYQHLNRRVPDDIKHSLHVLLVEHGKCCVPCAKNGRLQKESSGSCPLQPLIHRGTTPPQLEGSTSQPAMLEGADGPPASAAAAAPAAVVKKEGGELVRVKEEAE</sequence>
<feature type="region of interest" description="Disordered" evidence="1">
    <location>
        <begin position="304"/>
        <end position="352"/>
    </location>
</feature>
<keyword evidence="4" id="KW-1185">Reference proteome</keyword>
<proteinExistence type="predicted"/>
<dbReference type="CDD" id="cd00056">
    <property type="entry name" value="ENDO3c"/>
    <property type="match status" value="1"/>
</dbReference>
<dbReference type="Gene3D" id="1.10.340.30">
    <property type="entry name" value="Hypothetical protein, domain 2"/>
    <property type="match status" value="1"/>
</dbReference>
<dbReference type="EMBL" id="CDMY01000489">
    <property type="protein sequence ID" value="CEM17483.1"/>
    <property type="molecule type" value="Genomic_DNA"/>
</dbReference>
<gene>
    <name evidence="3" type="ORF">Vbra_16024</name>
</gene>
<dbReference type="OrthoDB" id="5607at2759"/>
<evidence type="ECO:0000313" key="4">
    <source>
        <dbReference type="Proteomes" id="UP000041254"/>
    </source>
</evidence>
<dbReference type="InterPro" id="IPR023170">
    <property type="entry name" value="HhH_base_excis_C"/>
</dbReference>
<dbReference type="GO" id="GO:0016787">
    <property type="term" value="F:hydrolase activity"/>
    <property type="evidence" value="ECO:0007669"/>
    <property type="project" value="UniProtKB-ARBA"/>
</dbReference>
<dbReference type="InterPro" id="IPR003265">
    <property type="entry name" value="HhH-GPD_domain"/>
</dbReference>
<organism evidence="3 4">
    <name type="scientific">Vitrella brassicaformis (strain CCMP3155)</name>
    <dbReference type="NCBI Taxonomy" id="1169540"/>
    <lineage>
        <taxon>Eukaryota</taxon>
        <taxon>Sar</taxon>
        <taxon>Alveolata</taxon>
        <taxon>Colpodellida</taxon>
        <taxon>Vitrellaceae</taxon>
        <taxon>Vitrella</taxon>
    </lineage>
</organism>
<dbReference type="InParanoid" id="A0A0G4FS52"/>
<dbReference type="PANTHER" id="PTHR47203">
    <property type="match status" value="1"/>
</dbReference>
<feature type="compositionally biased region" description="Polar residues" evidence="1">
    <location>
        <begin position="322"/>
        <end position="333"/>
    </location>
</feature>
<dbReference type="STRING" id="1169540.A0A0G4FS52"/>
<feature type="compositionally biased region" description="Low complexity" evidence="1">
    <location>
        <begin position="342"/>
        <end position="352"/>
    </location>
</feature>
<feature type="compositionally biased region" description="Basic and acidic residues" evidence="1">
    <location>
        <begin position="14"/>
        <end position="34"/>
    </location>
</feature>
<reference evidence="3 4" key="1">
    <citation type="submission" date="2014-11" db="EMBL/GenBank/DDBJ databases">
        <authorList>
            <person name="Zhu J."/>
            <person name="Qi W."/>
            <person name="Song R."/>
        </authorList>
    </citation>
    <scope>NUCLEOTIDE SEQUENCE [LARGE SCALE GENOMIC DNA]</scope>
</reference>
<dbReference type="GO" id="GO:0006284">
    <property type="term" value="P:base-excision repair"/>
    <property type="evidence" value="ECO:0007669"/>
    <property type="project" value="InterPro"/>
</dbReference>
<name>A0A0G4FS52_VITBC</name>
<feature type="compositionally biased region" description="Basic and acidic residues" evidence="1">
    <location>
        <begin position="45"/>
        <end position="56"/>
    </location>
</feature>
<dbReference type="Pfam" id="PF00730">
    <property type="entry name" value="HhH-GPD"/>
    <property type="match status" value="1"/>
</dbReference>
<feature type="domain" description="HhH-GPD" evidence="2">
    <location>
        <begin position="132"/>
        <end position="293"/>
    </location>
</feature>
<dbReference type="VEuPathDB" id="CryptoDB:Vbra_16024"/>
<dbReference type="SUPFAM" id="SSF48150">
    <property type="entry name" value="DNA-glycosylase"/>
    <property type="match status" value="1"/>
</dbReference>
<protein>
    <recommendedName>
        <fullName evidence="2">HhH-GPD domain-containing protein</fullName>
    </recommendedName>
</protein>
<evidence type="ECO:0000256" key="1">
    <source>
        <dbReference type="SAM" id="MobiDB-lite"/>
    </source>
</evidence>
<dbReference type="InterPro" id="IPR011257">
    <property type="entry name" value="DNA_glycosylase"/>
</dbReference>
<evidence type="ECO:0000313" key="3">
    <source>
        <dbReference type="EMBL" id="CEM17483.1"/>
    </source>
</evidence>
<dbReference type="PANTHER" id="PTHR47203:SF1">
    <property type="entry name" value="HYPOTHETICAL BASE EXCISION DNA REPAIR PROTEIN (EUROFUNG)"/>
    <property type="match status" value="1"/>
</dbReference>
<dbReference type="GO" id="GO:0140097">
    <property type="term" value="F:catalytic activity, acting on DNA"/>
    <property type="evidence" value="ECO:0007669"/>
    <property type="project" value="UniProtKB-ARBA"/>
</dbReference>
<dbReference type="Gene3D" id="1.10.1670.10">
    <property type="entry name" value="Helix-hairpin-Helix base-excision DNA repair enzymes (C-terminal)"/>
    <property type="match status" value="1"/>
</dbReference>
<dbReference type="PhylomeDB" id="A0A0G4FS52"/>
<dbReference type="Proteomes" id="UP000041254">
    <property type="component" value="Unassembled WGS sequence"/>
</dbReference>